<evidence type="ECO:0008006" key="5">
    <source>
        <dbReference type="Google" id="ProtNLM"/>
    </source>
</evidence>
<accession>A0A383WMN7</accession>
<sequence length="1529" mass="157631">MRLQLTLLLLCAACLAADANVGDMPLSDMSLKRTLLAAECPIQFCNSGRNCIYSSRTKKWRCTACTGVRIPNAAKSECVCPAGTFPTSDGGCSQCKDNMYCPQGQLALRSTAKACPANMVTLRRGAKSINDCFNAPGYSFRKTSDGIKANACGVNSWTTGLKKQTTCTACLTGFKTDPETVPGSHTNSDVCQAPAGSFVTGSTVTLCPKGEYSDDYSLATSCKTCEDLFNGPGITTAREGSTSANNCTWLEPGYALMDDKKRTILGAFDPINMPLAGAKKCPQNYYCPGGDPNAEGKPVRCPNGMWTEDEGAASEDECVAPPGMYLPDGLLTATDKLVRHCPQGTYKETWQRVGIAGCLACGTGAWLSDRTIFLNDLDPNTGLVRQQIGVRGSTDSCYIQRGMGAVQEKASNSTSSEIVLRAIACPANYYGVVGVAVEGVFKKYGKVATPCTQCPTNMITAGLAGKVTSIKAPAADGQALVDAAVAATDGYWTVESCFTQPGYGYYQGASQLCAEGFWSAGMHKLPCTQCPFGKTTNFANSINADSANCTKYIAGYGLLNDIPQPCAIGQYQAPQVDVGTACSACPASLTTSAVGGASLAACNLCAAGYGNIAQNTTCGSCQDGYYGTSDRKDNKCTKCPGGRSFSYDYNGVDDVFTPEVTSKPYSASQADCVADFSQTVEGAFSLDLTAGAGLVSVAARENLQSCVQECRDNSKCVAATFDYDSLECKNWVPDTKESFVANGGVAFKLVSSTNLASSVKAAEMGSGEYNYIPDGVNTPARINPTSLTPVATGSLKACLKACSNVNLCAGVVFGQFSGEDSIPASSCKLIMGQSKPGSSLRTLIKANFMGLATNLKVSAGYFSQPGGNTVAICPSSVAGANGYFCPGGAAPGAAPRQQCDAPNDVGTYMPAGTETADDCSAWLSAGYYYDTTTGVTSCTADYYCPGGENKFGATANVGKYACPVGTKSVTGSDSMEDCNKLYDGYYYQAPGAISATTIKSCDEGFWCNTEDLAIVVDTTTPAVLGGGRNACPVGSSSTAGVYPAAGPKVIGDCTRLLAGFEYAGTVISEANINTCDADTFCAGERTIVGSTAIPGTPCIEGTGVAKKALDTDKGASSANDCLKLYEGYYYTGVGTEISRTSVLPCPANKFCTGWPNVAKTIVRGAPSLPTDCPTGTKVAVGIAFADDTAFFTANGDARAITSAPPGSPTNSAANAGGRNVNDCDTLKASYFYDGAGAISTSTVKLCTADFYCNTEGVAITVNTPTTAAVGGGINACPTGVNSLEGSSTINDCNILEAGYFYTGPAGNAISGTSVTQCLVKFYCPGGNVVDVATSGRTGDLPCAVGSTTTAVGQDAANDCIVLRPGFFYTGGGAISDNTVVACPDDFFCRGTVVSSVSINPASTAVQGREACPVGSGSPASSSTINACLKIYPGYYFQGDAIACTSADILATGGKCSYTVCDTVDGVSDSTTQKAFCPGLSTWALDTTTVQSYQGRTLCGGPGGNSNTRTQCDVLTPGQDCTKDADCVSP</sequence>
<feature type="signal peptide" evidence="1">
    <location>
        <begin position="1"/>
        <end position="19"/>
    </location>
</feature>
<name>A0A383WMN7_TETOB</name>
<keyword evidence="4" id="KW-1185">Reference proteome</keyword>
<dbReference type="InterPro" id="IPR009030">
    <property type="entry name" value="Growth_fac_rcpt_cys_sf"/>
</dbReference>
<dbReference type="SUPFAM" id="SSF57184">
    <property type="entry name" value="Growth factor receptor domain"/>
    <property type="match status" value="2"/>
</dbReference>
<feature type="chain" id="PRO_5036072881" description="Tyrosine-protein kinase ephrin type A/B receptor-like domain-containing protein" evidence="1">
    <location>
        <begin position="20"/>
        <end position="1529"/>
    </location>
</feature>
<evidence type="ECO:0000313" key="4">
    <source>
        <dbReference type="Proteomes" id="UP000256970"/>
    </source>
</evidence>
<evidence type="ECO:0000313" key="3">
    <source>
        <dbReference type="EMBL" id="SZX78727.1"/>
    </source>
</evidence>
<gene>
    <name evidence="3" type="ORF">BQ4739_LOCUS19036</name>
    <name evidence="2" type="ORF">BQ4739_LOCUS3575</name>
</gene>
<dbReference type="EMBL" id="FNXT01000277">
    <property type="protein sequence ID" value="SZX63006.1"/>
    <property type="molecule type" value="Genomic_DNA"/>
</dbReference>
<evidence type="ECO:0000256" key="1">
    <source>
        <dbReference type="SAM" id="SignalP"/>
    </source>
</evidence>
<dbReference type="PANTHER" id="PTHR46104">
    <property type="entry name" value="GENE 9195-RELATED-RELATED"/>
    <property type="match status" value="1"/>
</dbReference>
<dbReference type="SMART" id="SM01411">
    <property type="entry name" value="Ephrin_rec_like"/>
    <property type="match status" value="9"/>
</dbReference>
<dbReference type="Proteomes" id="UP000256970">
    <property type="component" value="Unassembled WGS sequence"/>
</dbReference>
<organism evidence="3 4">
    <name type="scientific">Tetradesmus obliquus</name>
    <name type="common">Green alga</name>
    <name type="synonym">Acutodesmus obliquus</name>
    <dbReference type="NCBI Taxonomy" id="3088"/>
    <lineage>
        <taxon>Eukaryota</taxon>
        <taxon>Viridiplantae</taxon>
        <taxon>Chlorophyta</taxon>
        <taxon>core chlorophytes</taxon>
        <taxon>Chlorophyceae</taxon>
        <taxon>CS clade</taxon>
        <taxon>Sphaeropleales</taxon>
        <taxon>Scenedesmaceae</taxon>
        <taxon>Tetradesmus</taxon>
    </lineage>
</organism>
<proteinExistence type="predicted"/>
<dbReference type="STRING" id="3088.A0A383WMN7"/>
<keyword evidence="1" id="KW-0732">Signal</keyword>
<dbReference type="PANTHER" id="PTHR46104:SF1">
    <property type="entry name" value="GENE 9195-RELATED"/>
    <property type="match status" value="1"/>
</dbReference>
<evidence type="ECO:0000313" key="2">
    <source>
        <dbReference type="EMBL" id="SZX63006.1"/>
    </source>
</evidence>
<reference evidence="3 4" key="1">
    <citation type="submission" date="2016-10" db="EMBL/GenBank/DDBJ databases">
        <authorList>
            <person name="Cai Z."/>
        </authorList>
    </citation>
    <scope>NUCLEOTIDE SEQUENCE [LARGE SCALE GENOMIC DNA]</scope>
</reference>
<protein>
    <recommendedName>
        <fullName evidence="5">Tyrosine-protein kinase ephrin type A/B receptor-like domain-containing protein</fullName>
    </recommendedName>
</protein>
<dbReference type="EMBL" id="FNXT01001333">
    <property type="protein sequence ID" value="SZX78727.1"/>
    <property type="molecule type" value="Genomic_DNA"/>
</dbReference>